<dbReference type="PANTHER" id="PTHR43546">
    <property type="entry name" value="UPF0173 METAL-DEPENDENT HYDROLASE MJ1163-RELATED"/>
    <property type="match status" value="1"/>
</dbReference>
<dbReference type="InterPro" id="IPR036866">
    <property type="entry name" value="RibonucZ/Hydroxyglut_hydro"/>
</dbReference>
<dbReference type="Proteomes" id="UP001139168">
    <property type="component" value="Unassembled WGS sequence"/>
</dbReference>
<dbReference type="RefSeq" id="WP_227892038.1">
    <property type="nucleotide sequence ID" value="NZ_JAJFZQ010000008.1"/>
</dbReference>
<reference evidence="1" key="1">
    <citation type="submission" date="2021-10" db="EMBL/GenBank/DDBJ databases">
        <title>Novel species in genus Arthrobacter.</title>
        <authorList>
            <person name="Liu Y."/>
        </authorList>
    </citation>
    <scope>NUCLEOTIDE SEQUENCE</scope>
    <source>
        <strain evidence="1">Zg-Y786</strain>
    </source>
</reference>
<dbReference type="PANTHER" id="PTHR43546:SF3">
    <property type="entry name" value="UPF0173 METAL-DEPENDENT HYDROLASE MJ1163"/>
    <property type="match status" value="1"/>
</dbReference>
<protein>
    <submittedName>
        <fullName evidence="1">MBL fold metallo-hydrolase</fullName>
    </submittedName>
</protein>
<dbReference type="InterPro" id="IPR050114">
    <property type="entry name" value="UPF0173_UPF0282_UlaG_hydrolase"/>
</dbReference>
<accession>A0ABS8GL97</accession>
<keyword evidence="2" id="KW-1185">Reference proteome</keyword>
<dbReference type="Pfam" id="PF13483">
    <property type="entry name" value="Lactamase_B_3"/>
    <property type="match status" value="1"/>
</dbReference>
<evidence type="ECO:0000313" key="1">
    <source>
        <dbReference type="EMBL" id="MCC3267118.1"/>
    </source>
</evidence>
<dbReference type="SUPFAM" id="SSF56281">
    <property type="entry name" value="Metallo-hydrolase/oxidoreductase"/>
    <property type="match status" value="1"/>
</dbReference>
<sequence>MKMTKYTHSCVRLERDGNVLVLDPGSFSEVEEALDGASAALITHEHADHLDRDRVLAVMQANTGLALYAPASLAAELRSALTAGSTDSGAADRIIDVEPNTTFAAAGFEVRSFGGQHALIHPLVPLVANVGYLIDGTLYHPGDSFVIPNGLTVQTLLVPIHAPWSKVGEVIDFVIASGAERAYPIHDALLNERGLGVAENHVARFGELYGTVYQHLSTGESVQV</sequence>
<gene>
    <name evidence="1" type="ORF">LJ752_13835</name>
</gene>
<dbReference type="EMBL" id="JAJFZQ010000008">
    <property type="protein sequence ID" value="MCC3267118.1"/>
    <property type="molecule type" value="Genomic_DNA"/>
</dbReference>
<evidence type="ECO:0000313" key="2">
    <source>
        <dbReference type="Proteomes" id="UP001139168"/>
    </source>
</evidence>
<name>A0ABS8GL97_9MICC</name>
<organism evidence="1 2">
    <name type="scientific">Arthrobacter gengyunqii</name>
    <dbReference type="NCBI Taxonomy" id="2886940"/>
    <lineage>
        <taxon>Bacteria</taxon>
        <taxon>Bacillati</taxon>
        <taxon>Actinomycetota</taxon>
        <taxon>Actinomycetes</taxon>
        <taxon>Micrococcales</taxon>
        <taxon>Micrococcaceae</taxon>
        <taxon>Arthrobacter</taxon>
    </lineage>
</organism>
<comment type="caution">
    <text evidence="1">The sequence shown here is derived from an EMBL/GenBank/DDBJ whole genome shotgun (WGS) entry which is preliminary data.</text>
</comment>
<dbReference type="Gene3D" id="3.60.15.10">
    <property type="entry name" value="Ribonuclease Z/Hydroxyacylglutathione hydrolase-like"/>
    <property type="match status" value="1"/>
</dbReference>
<proteinExistence type="predicted"/>